<evidence type="ECO:0000313" key="3">
    <source>
        <dbReference type="Proteomes" id="UP000007151"/>
    </source>
</evidence>
<feature type="signal peptide" evidence="1">
    <location>
        <begin position="1"/>
        <end position="22"/>
    </location>
</feature>
<dbReference type="Proteomes" id="UP000007151">
    <property type="component" value="Unassembled WGS sequence"/>
</dbReference>
<dbReference type="KEGG" id="dpl:KGM_203918"/>
<keyword evidence="3" id="KW-1185">Reference proteome</keyword>
<dbReference type="AlphaFoldDB" id="A0A212F9R1"/>
<accession>A0A212F9R1</accession>
<reference evidence="2 3" key="1">
    <citation type="journal article" date="2011" name="Cell">
        <title>The monarch butterfly genome yields insights into long-distance migration.</title>
        <authorList>
            <person name="Zhan S."/>
            <person name="Merlin C."/>
            <person name="Boore J.L."/>
            <person name="Reppert S.M."/>
        </authorList>
    </citation>
    <scope>NUCLEOTIDE SEQUENCE [LARGE SCALE GENOMIC DNA]</scope>
    <source>
        <strain evidence="2">F-2</strain>
    </source>
</reference>
<organism evidence="2 3">
    <name type="scientific">Danaus plexippus plexippus</name>
    <dbReference type="NCBI Taxonomy" id="278856"/>
    <lineage>
        <taxon>Eukaryota</taxon>
        <taxon>Metazoa</taxon>
        <taxon>Ecdysozoa</taxon>
        <taxon>Arthropoda</taxon>
        <taxon>Hexapoda</taxon>
        <taxon>Insecta</taxon>
        <taxon>Pterygota</taxon>
        <taxon>Neoptera</taxon>
        <taxon>Endopterygota</taxon>
        <taxon>Lepidoptera</taxon>
        <taxon>Glossata</taxon>
        <taxon>Ditrysia</taxon>
        <taxon>Papilionoidea</taxon>
        <taxon>Nymphalidae</taxon>
        <taxon>Danainae</taxon>
        <taxon>Danaini</taxon>
        <taxon>Danaina</taxon>
        <taxon>Danaus</taxon>
        <taxon>Danaus</taxon>
    </lineage>
</organism>
<keyword evidence="1" id="KW-0732">Signal</keyword>
<protein>
    <submittedName>
        <fullName evidence="2">Uncharacterized protein</fullName>
    </submittedName>
</protein>
<dbReference type="PROSITE" id="PS51257">
    <property type="entry name" value="PROKAR_LIPOPROTEIN"/>
    <property type="match status" value="1"/>
</dbReference>
<gene>
    <name evidence="2" type="ORF">KGM_203918</name>
</gene>
<evidence type="ECO:0000313" key="2">
    <source>
        <dbReference type="EMBL" id="OWR50449.1"/>
    </source>
</evidence>
<sequence length="61" mass="6971">MNIKLLGYIICLLMLFACVVDACTFCKVGNKNEDDMPGKFVKIPIPKRKFIIRMLNTTSPY</sequence>
<dbReference type="InParanoid" id="A0A212F9R1"/>
<evidence type="ECO:0000256" key="1">
    <source>
        <dbReference type="SAM" id="SignalP"/>
    </source>
</evidence>
<dbReference type="EMBL" id="AGBW02009564">
    <property type="protein sequence ID" value="OWR50449.1"/>
    <property type="molecule type" value="Genomic_DNA"/>
</dbReference>
<comment type="caution">
    <text evidence="2">The sequence shown here is derived from an EMBL/GenBank/DDBJ whole genome shotgun (WGS) entry which is preliminary data.</text>
</comment>
<feature type="chain" id="PRO_5012871776" evidence="1">
    <location>
        <begin position="23"/>
        <end position="61"/>
    </location>
</feature>
<name>A0A212F9R1_DANPL</name>
<proteinExistence type="predicted"/>